<dbReference type="Gene3D" id="2.60.40.10">
    <property type="entry name" value="Immunoglobulins"/>
    <property type="match status" value="2"/>
</dbReference>
<evidence type="ECO:0000313" key="4">
    <source>
        <dbReference type="Proteomes" id="UP001424441"/>
    </source>
</evidence>
<gene>
    <name evidence="3" type="ORF">GCM10008943_24230</name>
</gene>
<dbReference type="SUPFAM" id="SSF49373">
    <property type="entry name" value="Invasin/intimin cell-adhesion fragments"/>
    <property type="match status" value="2"/>
</dbReference>
<dbReference type="InterPro" id="IPR003344">
    <property type="entry name" value="Big_1_dom"/>
</dbReference>
<dbReference type="RefSeq" id="WP_343805933.1">
    <property type="nucleotide sequence ID" value="NZ_BAAADE010000004.1"/>
</dbReference>
<sequence>MTDIDNDILLSNDPIVLPVLASLKLNLVKSGVAKANGKDVIIANATIDNAGDYNPDNPAYIAFQIISGSATFEGTTAQKYVKKAVNMAWTASVHIVDTIGETGTIKAFLYTTNGDKYVTQDYTFINTLTGLKLERITQDGVQADGVATIAVQATLLDSQGVAAQGKNLVFALPSGVDATFTDASKSLVLGTDAHGQAVAKVRARSANDVTVNVTCKLQGQDEPKANLDVHFKADVPIEQFTRLTLETTKNHATFGTGQQDEVLATLTDMKGAPGKNISLIFTLPQSSRANFINGTKSITVTTDEKGQVRVAVIAAKDGSFTTTVTCIVELNATVNANTDVIFETSIVTPALTLEVIKNNAKVIDGDYTAVRAKIKLPHNSPKQHYVLGVTLKNTPDHQEYLIFEANASSDNATFGYLKSISTTGDETDVDVWIKYKNTNITSDVSAVIVAELFYPKGSAREEDDPVVSNEVTVTFLAEVKPKPVPVAHDRYDIEIIPLRDNVTAPYSVMAPPGLGNIASVRLTRNGYPVAGQIVRCDFAANALAGWYKFANDGSQMSQCVSGNGTTQVFMRTDGNAHFSVTMAVWSNGSSPQAHSGTLSASYQDAHASHAFHWQ</sequence>
<accession>A0ABN1GB48</accession>
<evidence type="ECO:0000256" key="1">
    <source>
        <dbReference type="ARBA" id="ARBA00010116"/>
    </source>
</evidence>
<organism evidence="3 4">
    <name type="scientific">Paenochrobactrum glaciei</name>
    <dbReference type="NCBI Taxonomy" id="486407"/>
    <lineage>
        <taxon>Bacteria</taxon>
        <taxon>Pseudomonadati</taxon>
        <taxon>Pseudomonadota</taxon>
        <taxon>Alphaproteobacteria</taxon>
        <taxon>Hyphomicrobiales</taxon>
        <taxon>Brucellaceae</taxon>
        <taxon>Paenochrobactrum</taxon>
    </lineage>
</organism>
<comment type="caution">
    <text evidence="3">The sequence shown here is derived from an EMBL/GenBank/DDBJ whole genome shotgun (WGS) entry which is preliminary data.</text>
</comment>
<evidence type="ECO:0000313" key="3">
    <source>
        <dbReference type="EMBL" id="GAA0607827.1"/>
    </source>
</evidence>
<dbReference type="InterPro" id="IPR008964">
    <property type="entry name" value="Invasin/intimin_cell_adhesion"/>
</dbReference>
<dbReference type="Pfam" id="PF02369">
    <property type="entry name" value="Big_1"/>
    <property type="match status" value="1"/>
</dbReference>
<protein>
    <recommendedName>
        <fullName evidence="2">Big-1 domain-containing protein</fullName>
    </recommendedName>
</protein>
<proteinExistence type="inferred from homology"/>
<comment type="similarity">
    <text evidence="1">Belongs to the intimin/invasin family.</text>
</comment>
<name>A0ABN1GB48_9HYPH</name>
<dbReference type="InterPro" id="IPR013783">
    <property type="entry name" value="Ig-like_fold"/>
</dbReference>
<feature type="domain" description="Big-1" evidence="2">
    <location>
        <begin position="136"/>
        <end position="226"/>
    </location>
</feature>
<keyword evidence="4" id="KW-1185">Reference proteome</keyword>
<dbReference type="Proteomes" id="UP001424441">
    <property type="component" value="Unassembled WGS sequence"/>
</dbReference>
<reference evidence="3 4" key="1">
    <citation type="journal article" date="2019" name="Int. J. Syst. Evol. Microbiol.">
        <title>The Global Catalogue of Microorganisms (GCM) 10K type strain sequencing project: providing services to taxonomists for standard genome sequencing and annotation.</title>
        <authorList>
            <consortium name="The Broad Institute Genomics Platform"/>
            <consortium name="The Broad Institute Genome Sequencing Center for Infectious Disease"/>
            <person name="Wu L."/>
            <person name="Ma J."/>
        </authorList>
    </citation>
    <scope>NUCLEOTIDE SEQUENCE [LARGE SCALE GENOMIC DNA]</scope>
    <source>
        <strain evidence="3 4">JCM 15115</strain>
    </source>
</reference>
<dbReference type="EMBL" id="BAAADE010000004">
    <property type="protein sequence ID" value="GAA0607827.1"/>
    <property type="molecule type" value="Genomic_DNA"/>
</dbReference>
<evidence type="ECO:0000259" key="2">
    <source>
        <dbReference type="Pfam" id="PF02369"/>
    </source>
</evidence>